<dbReference type="GO" id="GO:0016887">
    <property type="term" value="F:ATP hydrolysis activity"/>
    <property type="evidence" value="ECO:0007669"/>
    <property type="project" value="InterPro"/>
</dbReference>
<dbReference type="PANTHER" id="PTHR23073">
    <property type="entry name" value="26S PROTEASOME REGULATORY SUBUNIT"/>
    <property type="match status" value="1"/>
</dbReference>
<keyword evidence="3" id="KW-0067">ATP-binding</keyword>
<comment type="caution">
    <text evidence="5">The sequence shown here is derived from an EMBL/GenBank/DDBJ whole genome shotgun (WGS) entry which is preliminary data.</text>
</comment>
<dbReference type="Gene3D" id="3.40.50.300">
    <property type="entry name" value="P-loop containing nucleotide triphosphate hydrolases"/>
    <property type="match status" value="1"/>
</dbReference>
<evidence type="ECO:0000313" key="5">
    <source>
        <dbReference type="EMBL" id="TWH91383.1"/>
    </source>
</evidence>
<dbReference type="Pfam" id="PF00004">
    <property type="entry name" value="AAA"/>
    <property type="match status" value="1"/>
</dbReference>
<proteinExistence type="inferred from homology"/>
<keyword evidence="2" id="KW-0547">Nucleotide-binding</keyword>
<dbReference type="InterPro" id="IPR003959">
    <property type="entry name" value="ATPase_AAA_core"/>
</dbReference>
<dbReference type="EMBL" id="VLKK01000017">
    <property type="protein sequence ID" value="TWH91383.1"/>
    <property type="molecule type" value="Genomic_DNA"/>
</dbReference>
<organism evidence="5 6">
    <name type="scientific">Sphingobium wenxiniae (strain DSM 21828 / CGMCC 1.7748 / JZ-1)</name>
    <dbReference type="NCBI Taxonomy" id="595605"/>
    <lineage>
        <taxon>Bacteria</taxon>
        <taxon>Pseudomonadati</taxon>
        <taxon>Pseudomonadota</taxon>
        <taxon>Alphaproteobacteria</taxon>
        <taxon>Sphingomonadales</taxon>
        <taxon>Sphingomonadaceae</taxon>
        <taxon>Sphingobium</taxon>
    </lineage>
</organism>
<dbReference type="CDD" id="cd19481">
    <property type="entry name" value="RecA-like_protease"/>
    <property type="match status" value="1"/>
</dbReference>
<dbReference type="RefSeq" id="WP_145075088.1">
    <property type="nucleotide sequence ID" value="NZ_JACIIY010000018.1"/>
</dbReference>
<dbReference type="Proteomes" id="UP000316624">
    <property type="component" value="Unassembled WGS sequence"/>
</dbReference>
<accession>A0A562K811</accession>
<evidence type="ECO:0000256" key="2">
    <source>
        <dbReference type="ARBA" id="ARBA00022741"/>
    </source>
</evidence>
<protein>
    <submittedName>
        <fullName evidence="5">ATPase family protein associated with various cellular activities (AAA)</fullName>
    </submittedName>
</protein>
<dbReference type="InterPro" id="IPR003593">
    <property type="entry name" value="AAA+_ATPase"/>
</dbReference>
<evidence type="ECO:0000313" key="6">
    <source>
        <dbReference type="Proteomes" id="UP000316624"/>
    </source>
</evidence>
<gene>
    <name evidence="5" type="ORF">IQ35_03310</name>
</gene>
<keyword evidence="6" id="KW-1185">Reference proteome</keyword>
<feature type="domain" description="AAA+ ATPase" evidence="4">
    <location>
        <begin position="116"/>
        <end position="248"/>
    </location>
</feature>
<dbReference type="SUPFAM" id="SSF52540">
    <property type="entry name" value="P-loop containing nucleoside triphosphate hydrolases"/>
    <property type="match status" value="1"/>
</dbReference>
<name>A0A562K811_SPHWJ</name>
<dbReference type="InterPro" id="IPR050221">
    <property type="entry name" value="26S_Proteasome_ATPase"/>
</dbReference>
<dbReference type="AlphaFoldDB" id="A0A562K811"/>
<dbReference type="GO" id="GO:0005524">
    <property type="term" value="F:ATP binding"/>
    <property type="evidence" value="ECO:0007669"/>
    <property type="project" value="UniProtKB-KW"/>
</dbReference>
<dbReference type="SMART" id="SM00382">
    <property type="entry name" value="AAA"/>
    <property type="match status" value="1"/>
</dbReference>
<sequence>MARSDLLISLVKASVGGDKTAVRSAVENIIAEEKGKQHNVLAERLTRALQTNGNGSRTFPPSGYENKNRVREALAEVTPKHRLDDIVLNEQTRQNIDQLIEEQQRASLLRAHGLDPRHRVMLVGPPGNGKTSLAEAIAESLAVPFFIIRYEALIGSYLGETAQRLKRVFDFIRTTPCVVFFDEFDAVGKERGDLHETGEIKRVVSSLLMHVDELPSYAVIIAASNHAELLDRAVWRRFQLRLNLPAPTAKELQIYLEKQFKKFDGSPGISSANVVKRLGSVSYAEAEEFILDIRRREVLSMHEKPLKSILSEQLQAWEDRAQPKNQSSKAAE</sequence>
<evidence type="ECO:0000259" key="4">
    <source>
        <dbReference type="SMART" id="SM00382"/>
    </source>
</evidence>
<evidence type="ECO:0000256" key="1">
    <source>
        <dbReference type="ARBA" id="ARBA00006914"/>
    </source>
</evidence>
<evidence type="ECO:0000256" key="3">
    <source>
        <dbReference type="ARBA" id="ARBA00022840"/>
    </source>
</evidence>
<comment type="similarity">
    <text evidence="1">Belongs to the AAA ATPase family.</text>
</comment>
<dbReference type="InterPro" id="IPR027417">
    <property type="entry name" value="P-loop_NTPase"/>
</dbReference>
<reference evidence="5 6" key="1">
    <citation type="journal article" date="2015" name="Stand. Genomic Sci.">
        <title>Genomic Encyclopedia of Bacterial and Archaeal Type Strains, Phase III: the genomes of soil and plant-associated and newly described type strains.</title>
        <authorList>
            <person name="Whitman W.B."/>
            <person name="Woyke T."/>
            <person name="Klenk H.P."/>
            <person name="Zhou Y."/>
            <person name="Lilburn T.G."/>
            <person name="Beck B.J."/>
            <person name="De Vos P."/>
            <person name="Vandamme P."/>
            <person name="Eisen J.A."/>
            <person name="Garrity G."/>
            <person name="Hugenholtz P."/>
            <person name="Kyrpides N.C."/>
        </authorList>
    </citation>
    <scope>NUCLEOTIDE SEQUENCE [LARGE SCALE GENOMIC DNA]</scope>
    <source>
        <strain evidence="5 6">CGMCC 1.7748</strain>
    </source>
</reference>